<keyword evidence="3 7" id="KW-0812">Transmembrane</keyword>
<name>A0ABD2QGU3_9PLAT</name>
<dbReference type="PROSITE" id="PS50866">
    <property type="entry name" value="GOLD"/>
    <property type="match status" value="1"/>
</dbReference>
<feature type="transmembrane region" description="Helical" evidence="8">
    <location>
        <begin position="173"/>
        <end position="195"/>
    </location>
</feature>
<evidence type="ECO:0000256" key="4">
    <source>
        <dbReference type="ARBA" id="ARBA00022729"/>
    </source>
</evidence>
<feature type="domain" description="GOLD" evidence="10">
    <location>
        <begin position="31"/>
        <end position="140"/>
    </location>
</feature>
<dbReference type="GO" id="GO:0016020">
    <property type="term" value="C:membrane"/>
    <property type="evidence" value="ECO:0007669"/>
    <property type="project" value="UniProtKB-SubCell"/>
</dbReference>
<accession>A0ABD2QGU3</accession>
<dbReference type="PANTHER" id="PTHR22811">
    <property type="entry name" value="TRANSMEMBRANE EMP24 DOMAIN-CONTAINING PROTEIN"/>
    <property type="match status" value="1"/>
</dbReference>
<gene>
    <name evidence="11" type="primary">TMED10</name>
    <name evidence="11" type="ORF">Ciccas_002590</name>
</gene>
<feature type="signal peptide" evidence="9">
    <location>
        <begin position="1"/>
        <end position="21"/>
    </location>
</feature>
<comment type="similarity">
    <text evidence="2 7">Belongs to the EMP24/GP25L family.</text>
</comment>
<keyword evidence="6 8" id="KW-0472">Membrane</keyword>
<organism evidence="11 12">
    <name type="scientific">Cichlidogyrus casuarinus</name>
    <dbReference type="NCBI Taxonomy" id="1844966"/>
    <lineage>
        <taxon>Eukaryota</taxon>
        <taxon>Metazoa</taxon>
        <taxon>Spiralia</taxon>
        <taxon>Lophotrochozoa</taxon>
        <taxon>Platyhelminthes</taxon>
        <taxon>Monogenea</taxon>
        <taxon>Monopisthocotylea</taxon>
        <taxon>Dactylogyridea</taxon>
        <taxon>Ancyrocephalidae</taxon>
        <taxon>Cichlidogyrus</taxon>
    </lineage>
</organism>
<evidence type="ECO:0000256" key="7">
    <source>
        <dbReference type="RuleBase" id="RU003827"/>
    </source>
</evidence>
<keyword evidence="4 9" id="KW-0732">Signal</keyword>
<dbReference type="AlphaFoldDB" id="A0ABD2QGU3"/>
<dbReference type="InterPro" id="IPR015720">
    <property type="entry name" value="Emp24-like"/>
</dbReference>
<evidence type="ECO:0000256" key="5">
    <source>
        <dbReference type="ARBA" id="ARBA00022989"/>
    </source>
</evidence>
<evidence type="ECO:0000313" key="12">
    <source>
        <dbReference type="Proteomes" id="UP001626550"/>
    </source>
</evidence>
<reference evidence="11 12" key="1">
    <citation type="submission" date="2024-11" db="EMBL/GenBank/DDBJ databases">
        <title>Adaptive evolution of stress response genes in parasites aligns with host niche diversity.</title>
        <authorList>
            <person name="Hahn C."/>
            <person name="Resl P."/>
        </authorList>
    </citation>
    <scope>NUCLEOTIDE SEQUENCE [LARGE SCALE GENOMIC DNA]</scope>
    <source>
        <strain evidence="11">EGGRZ-B1_66</strain>
        <tissue evidence="11">Body</tissue>
    </source>
</reference>
<evidence type="ECO:0000256" key="1">
    <source>
        <dbReference type="ARBA" id="ARBA00004479"/>
    </source>
</evidence>
<comment type="subcellular location">
    <subcellularLocation>
        <location evidence="1 7">Membrane</location>
        <topology evidence="1 7">Single-pass type I membrane protein</topology>
    </subcellularLocation>
</comment>
<dbReference type="EMBL" id="JBJKFK010000208">
    <property type="protein sequence ID" value="KAL3318749.1"/>
    <property type="molecule type" value="Genomic_DNA"/>
</dbReference>
<protein>
    <submittedName>
        <fullName evidence="11">Transmembrane emp24 domain-containing protein 10</fullName>
    </submittedName>
</protein>
<keyword evidence="12" id="KW-1185">Reference proteome</keyword>
<evidence type="ECO:0000313" key="11">
    <source>
        <dbReference type="EMBL" id="KAL3318749.1"/>
    </source>
</evidence>
<evidence type="ECO:0000256" key="2">
    <source>
        <dbReference type="ARBA" id="ARBA00007104"/>
    </source>
</evidence>
<comment type="caution">
    <text evidence="11">The sequence shown here is derived from an EMBL/GenBank/DDBJ whole genome shotgun (WGS) entry which is preliminary data.</text>
</comment>
<dbReference type="Proteomes" id="UP001626550">
    <property type="component" value="Unassembled WGS sequence"/>
</dbReference>
<dbReference type="InterPro" id="IPR009038">
    <property type="entry name" value="GOLD_dom"/>
</dbReference>
<dbReference type="Pfam" id="PF01105">
    <property type="entry name" value="EMP24_GP25L"/>
    <property type="match status" value="1"/>
</dbReference>
<feature type="chain" id="PRO_5044778403" evidence="9">
    <location>
        <begin position="22"/>
        <end position="206"/>
    </location>
</feature>
<evidence type="ECO:0000256" key="3">
    <source>
        <dbReference type="ARBA" id="ARBA00022692"/>
    </source>
</evidence>
<evidence type="ECO:0000259" key="10">
    <source>
        <dbReference type="PROSITE" id="PS50866"/>
    </source>
</evidence>
<dbReference type="SMART" id="SM01190">
    <property type="entry name" value="EMP24_GP25L"/>
    <property type="match status" value="1"/>
</dbReference>
<evidence type="ECO:0000256" key="6">
    <source>
        <dbReference type="ARBA" id="ARBA00023136"/>
    </source>
</evidence>
<proteinExistence type="inferred from homology"/>
<evidence type="ECO:0000256" key="9">
    <source>
        <dbReference type="SAM" id="SignalP"/>
    </source>
</evidence>
<evidence type="ECO:0000256" key="8">
    <source>
        <dbReference type="SAM" id="Phobius"/>
    </source>
</evidence>
<sequence length="206" mass="23855">MNQSFLSFLYFCLLFVSYSNAIRFHLPTNGHRCVKDEVFRHVVVSGDYEVEERAGVSVRLEVTDKDNHVLYTKADAKKGKFSFSIENFDVFDVCFTSSSQDKSQGQLEVTLQLLHGEETKDYDSLAKAEKLKPLEIELRKLEDISEGIVKDFVAMHQRADSMRSTNESTHSRVLWFSIISMLCLITLACWQVLYLRKYFKSKKLIE</sequence>
<keyword evidence="5 8" id="KW-1133">Transmembrane helix</keyword>